<evidence type="ECO:0000256" key="12">
    <source>
        <dbReference type="PIRNR" id="PIRNR015601"/>
    </source>
</evidence>
<dbReference type="AlphaFoldDB" id="A0A0D6EWE5"/>
<dbReference type="GO" id="GO:0005737">
    <property type="term" value="C:cytoplasm"/>
    <property type="evidence" value="ECO:0007669"/>
    <property type="project" value="UniProtKB-SubCell"/>
</dbReference>
<evidence type="ECO:0000259" key="13">
    <source>
        <dbReference type="Pfam" id="PF04452"/>
    </source>
</evidence>
<dbReference type="Gene3D" id="2.40.240.20">
    <property type="entry name" value="Hypothetical PUA domain-like, domain 1"/>
    <property type="match status" value="1"/>
</dbReference>
<dbReference type="GO" id="GO:0070475">
    <property type="term" value="P:rRNA base methylation"/>
    <property type="evidence" value="ECO:0007669"/>
    <property type="project" value="TreeGrafter"/>
</dbReference>
<name>A0A0D6EWE5_9PROT</name>
<organism evidence="15 16">
    <name type="scientific">Candidatus Methylopumilus planktonicus</name>
    <dbReference type="NCBI Taxonomy" id="1581557"/>
    <lineage>
        <taxon>Bacteria</taxon>
        <taxon>Pseudomonadati</taxon>
        <taxon>Pseudomonadota</taxon>
        <taxon>Betaproteobacteria</taxon>
        <taxon>Nitrosomonadales</taxon>
        <taxon>Methylophilaceae</taxon>
        <taxon>Candidatus Methylopumilus</taxon>
    </lineage>
</organism>
<dbReference type="Pfam" id="PF04452">
    <property type="entry name" value="Methyltrans_RNA"/>
    <property type="match status" value="1"/>
</dbReference>
<comment type="similarity">
    <text evidence="2 12">Belongs to the RNA methyltransferase RsmE family.</text>
</comment>
<evidence type="ECO:0000256" key="7">
    <source>
        <dbReference type="ARBA" id="ARBA00022603"/>
    </source>
</evidence>
<dbReference type="NCBIfam" id="NF008692">
    <property type="entry name" value="PRK11713.1-5"/>
    <property type="match status" value="1"/>
</dbReference>
<evidence type="ECO:0000259" key="14">
    <source>
        <dbReference type="Pfam" id="PF20260"/>
    </source>
</evidence>
<accession>A0A0D6EWE5</accession>
<evidence type="ECO:0000256" key="5">
    <source>
        <dbReference type="ARBA" id="ARBA00022490"/>
    </source>
</evidence>
<dbReference type="GO" id="GO:0070042">
    <property type="term" value="F:rRNA (uridine-N3-)-methyltransferase activity"/>
    <property type="evidence" value="ECO:0007669"/>
    <property type="project" value="TreeGrafter"/>
</dbReference>
<dbReference type="SUPFAM" id="SSF88697">
    <property type="entry name" value="PUA domain-like"/>
    <property type="match status" value="1"/>
</dbReference>
<evidence type="ECO:0000256" key="1">
    <source>
        <dbReference type="ARBA" id="ARBA00004496"/>
    </source>
</evidence>
<keyword evidence="8 12" id="KW-0808">Transferase</keyword>
<keyword evidence="6 12" id="KW-0698">rRNA processing</keyword>
<dbReference type="Gene3D" id="3.40.1280.10">
    <property type="match status" value="1"/>
</dbReference>
<dbReference type="HOGENOM" id="CLU_067442_5_0_4"/>
<evidence type="ECO:0000256" key="6">
    <source>
        <dbReference type="ARBA" id="ARBA00022552"/>
    </source>
</evidence>
<dbReference type="EMBL" id="LN827929">
    <property type="protein sequence ID" value="CEZ20040.1"/>
    <property type="molecule type" value="Genomic_DNA"/>
</dbReference>
<comment type="catalytic activity">
    <reaction evidence="11 12">
        <text>uridine(1498) in 16S rRNA + S-adenosyl-L-methionine = N(3)-methyluridine(1498) in 16S rRNA + S-adenosyl-L-homocysteine + H(+)</text>
        <dbReference type="Rhea" id="RHEA:42920"/>
        <dbReference type="Rhea" id="RHEA-COMP:10283"/>
        <dbReference type="Rhea" id="RHEA-COMP:10284"/>
        <dbReference type="ChEBI" id="CHEBI:15378"/>
        <dbReference type="ChEBI" id="CHEBI:57856"/>
        <dbReference type="ChEBI" id="CHEBI:59789"/>
        <dbReference type="ChEBI" id="CHEBI:65315"/>
        <dbReference type="ChEBI" id="CHEBI:74502"/>
        <dbReference type="EC" id="2.1.1.193"/>
    </reaction>
</comment>
<comment type="subcellular location">
    <subcellularLocation>
        <location evidence="1 12">Cytoplasm</location>
    </subcellularLocation>
</comment>
<sequence>MEENRFYHSENLELKHVVELGAQTNIHATKVLRLKVGDQFALFNGDGFDYVARVIELSKHKTSVEIIDRYEVNHESPLKITLAQGLAAGDKMDWIIQKAVELGIQSIQPLLTERSIIKLDRERAVKKIEHWRTVAISACEQTGRSFIPDISSPTHLTQWLSNQNQTTDSLKLILTPAKAQNLNHLEKPSSPVVFMVGPEGGFSEKEMDLALRSGFVPVNFGKRILRTETASIVALSIMQNLWGDFA</sequence>
<protein>
    <recommendedName>
        <fullName evidence="4 12">Ribosomal RNA small subunit methyltransferase E</fullName>
        <ecNumber evidence="3 12">2.1.1.193</ecNumber>
    </recommendedName>
</protein>
<evidence type="ECO:0000256" key="4">
    <source>
        <dbReference type="ARBA" id="ARBA00013673"/>
    </source>
</evidence>
<reference evidence="16" key="1">
    <citation type="submission" date="2014-12" db="EMBL/GenBank/DDBJ databases">
        <authorList>
            <person name="Salcher M.M."/>
        </authorList>
    </citation>
    <scope>NUCLEOTIDE SEQUENCE [LARGE SCALE GENOMIC DNA]</scope>
    <source>
        <strain evidence="16">MMS-10A-171</strain>
    </source>
</reference>
<dbReference type="InterPro" id="IPR006700">
    <property type="entry name" value="RsmE"/>
</dbReference>
<proteinExistence type="inferred from homology"/>
<evidence type="ECO:0000256" key="3">
    <source>
        <dbReference type="ARBA" id="ARBA00012328"/>
    </source>
</evidence>
<dbReference type="EC" id="2.1.1.193" evidence="3 12"/>
<dbReference type="Pfam" id="PF20260">
    <property type="entry name" value="PUA_4"/>
    <property type="match status" value="1"/>
</dbReference>
<evidence type="ECO:0000256" key="10">
    <source>
        <dbReference type="ARBA" id="ARBA00025699"/>
    </source>
</evidence>
<dbReference type="OrthoDB" id="9815641at2"/>
<dbReference type="InterPro" id="IPR029028">
    <property type="entry name" value="Alpha/beta_knot_MTases"/>
</dbReference>
<dbReference type="STRING" id="1581557.BN1208_1159"/>
<evidence type="ECO:0000313" key="15">
    <source>
        <dbReference type="EMBL" id="CEZ20040.1"/>
    </source>
</evidence>
<feature type="domain" description="Ribosomal RNA small subunit methyltransferase E PUA-like" evidence="14">
    <location>
        <begin position="27"/>
        <end position="66"/>
    </location>
</feature>
<evidence type="ECO:0000256" key="9">
    <source>
        <dbReference type="ARBA" id="ARBA00022691"/>
    </source>
</evidence>
<keyword evidence="16" id="KW-1185">Reference proteome</keyword>
<dbReference type="KEGG" id="mbat:BN1208_1159"/>
<evidence type="ECO:0000256" key="11">
    <source>
        <dbReference type="ARBA" id="ARBA00047944"/>
    </source>
</evidence>
<dbReference type="RefSeq" id="WP_046488744.1">
    <property type="nucleotide sequence ID" value="NZ_LN827929.1"/>
</dbReference>
<evidence type="ECO:0000256" key="2">
    <source>
        <dbReference type="ARBA" id="ARBA00005528"/>
    </source>
</evidence>
<keyword evidence="9 12" id="KW-0949">S-adenosyl-L-methionine</keyword>
<evidence type="ECO:0000313" key="16">
    <source>
        <dbReference type="Proteomes" id="UP000064007"/>
    </source>
</evidence>
<dbReference type="InterPro" id="IPR015947">
    <property type="entry name" value="PUA-like_sf"/>
</dbReference>
<feature type="domain" description="Ribosomal RNA small subunit methyltransferase E methyltransferase" evidence="13">
    <location>
        <begin position="75"/>
        <end position="239"/>
    </location>
</feature>
<comment type="function">
    <text evidence="10 12">Specifically methylates the N3 position of the uracil ring of uridine 1498 (m3U1498) in 16S rRNA. Acts on the fully assembled 30S ribosomal subunit.</text>
</comment>
<dbReference type="PIRSF" id="PIRSF015601">
    <property type="entry name" value="MTase_slr0722"/>
    <property type="match status" value="1"/>
</dbReference>
<dbReference type="InterPro" id="IPR046887">
    <property type="entry name" value="RsmE_PUA-like"/>
</dbReference>
<dbReference type="NCBIfam" id="TIGR00046">
    <property type="entry name" value="RsmE family RNA methyltransferase"/>
    <property type="match status" value="1"/>
</dbReference>
<dbReference type="PANTHER" id="PTHR30027:SF3">
    <property type="entry name" value="16S RRNA (URACIL(1498)-N(3))-METHYLTRANSFERASE"/>
    <property type="match status" value="1"/>
</dbReference>
<dbReference type="Proteomes" id="UP000064007">
    <property type="component" value="Chromosome 1"/>
</dbReference>
<dbReference type="PANTHER" id="PTHR30027">
    <property type="entry name" value="RIBOSOMAL RNA SMALL SUBUNIT METHYLTRANSFERASE E"/>
    <property type="match status" value="1"/>
</dbReference>
<dbReference type="InterPro" id="IPR029026">
    <property type="entry name" value="tRNA_m1G_MTases_N"/>
</dbReference>
<gene>
    <name evidence="15" type="primary">rsmE</name>
    <name evidence="15" type="ORF">BN1208_1159</name>
</gene>
<keyword evidence="5 12" id="KW-0963">Cytoplasm</keyword>
<dbReference type="SUPFAM" id="SSF75217">
    <property type="entry name" value="alpha/beta knot"/>
    <property type="match status" value="1"/>
</dbReference>
<evidence type="ECO:0000256" key="8">
    <source>
        <dbReference type="ARBA" id="ARBA00022679"/>
    </source>
</evidence>
<dbReference type="CDD" id="cd18084">
    <property type="entry name" value="RsmE-like"/>
    <property type="match status" value="1"/>
</dbReference>
<dbReference type="InterPro" id="IPR046886">
    <property type="entry name" value="RsmE_MTase_dom"/>
</dbReference>
<keyword evidence="7 12" id="KW-0489">Methyltransferase</keyword>